<dbReference type="InterPro" id="IPR026302">
    <property type="entry name" value="NEDD4-bd_p2"/>
</dbReference>
<evidence type="ECO:0008006" key="3">
    <source>
        <dbReference type="Google" id="ProtNLM"/>
    </source>
</evidence>
<sequence>KLLILMRGLPGSGKTSLAKQLRANGVIYSTDDFFVNNGNYEFDLMKLSDAHEWNKKRALKAMEEGISPVIIDNTNTQSWEMRPYVLMAQRLGYKVIIREPSTHWKWKPKQLFKNNTHGVGLDKIKSMLERYEHNMTIEKILNEEQ</sequence>
<dbReference type="SUPFAM" id="SSF52540">
    <property type="entry name" value="P-loop containing nucleoside triphosphate hydrolases"/>
    <property type="match status" value="1"/>
</dbReference>
<accession>A7RFG9</accession>
<dbReference type="AlphaFoldDB" id="A7RFG9"/>
<dbReference type="PANTHER" id="PTHR13308">
    <property type="entry name" value="NEDD4-BINDING PROTEIN 2-LIKE 1"/>
    <property type="match status" value="1"/>
</dbReference>
<dbReference type="Pfam" id="PF13671">
    <property type="entry name" value="AAA_33"/>
    <property type="match status" value="1"/>
</dbReference>
<proteinExistence type="predicted"/>
<dbReference type="PANTHER" id="PTHR13308:SF40">
    <property type="entry name" value="NEDD4-BINDING PROTEIN 2-LIKE 1"/>
    <property type="match status" value="1"/>
</dbReference>
<feature type="non-terminal residue" evidence="1">
    <location>
        <position position="145"/>
    </location>
</feature>
<feature type="non-terminal residue" evidence="1">
    <location>
        <position position="1"/>
    </location>
</feature>
<protein>
    <recommendedName>
        <fullName evidence="3">2',3'-cyclic-nucleotide 3'-phosphodiesterase</fullName>
    </recommendedName>
</protein>
<dbReference type="KEGG" id="nve:5522004"/>
<reference evidence="1 2" key="1">
    <citation type="journal article" date="2007" name="Science">
        <title>Sea anemone genome reveals ancestral eumetazoan gene repertoire and genomic organization.</title>
        <authorList>
            <person name="Putnam N.H."/>
            <person name="Srivastava M."/>
            <person name="Hellsten U."/>
            <person name="Dirks B."/>
            <person name="Chapman J."/>
            <person name="Salamov A."/>
            <person name="Terry A."/>
            <person name="Shapiro H."/>
            <person name="Lindquist E."/>
            <person name="Kapitonov V.V."/>
            <person name="Jurka J."/>
            <person name="Genikhovich G."/>
            <person name="Grigoriev I.V."/>
            <person name="Lucas S.M."/>
            <person name="Steele R.E."/>
            <person name="Finnerty J.R."/>
            <person name="Technau U."/>
            <person name="Martindale M.Q."/>
            <person name="Rokhsar D.S."/>
        </authorList>
    </citation>
    <scope>NUCLEOTIDE SEQUENCE [LARGE SCALE GENOMIC DNA]</scope>
    <source>
        <strain evidence="2">CH2 X CH6</strain>
    </source>
</reference>
<dbReference type="Gene3D" id="3.40.50.300">
    <property type="entry name" value="P-loop containing nucleotide triphosphate hydrolases"/>
    <property type="match status" value="1"/>
</dbReference>
<dbReference type="OMA" id="GYWNTYS"/>
<dbReference type="EMBL" id="DS469508">
    <property type="protein sequence ID" value="EDO49718.1"/>
    <property type="molecule type" value="Genomic_DNA"/>
</dbReference>
<evidence type="ECO:0000313" key="1">
    <source>
        <dbReference type="EMBL" id="EDO49718.1"/>
    </source>
</evidence>
<dbReference type="Proteomes" id="UP000001593">
    <property type="component" value="Unassembled WGS sequence"/>
</dbReference>
<gene>
    <name evidence="1" type="ORF">NEMVEDRAFT_v1g79808</name>
</gene>
<keyword evidence="2" id="KW-1185">Reference proteome</keyword>
<dbReference type="PhylomeDB" id="A7RFG9"/>
<dbReference type="STRING" id="45351.A7RFG9"/>
<dbReference type="InParanoid" id="A7RFG9"/>
<evidence type="ECO:0000313" key="2">
    <source>
        <dbReference type="Proteomes" id="UP000001593"/>
    </source>
</evidence>
<dbReference type="HOGENOM" id="CLU_083043_2_0_1"/>
<dbReference type="eggNOG" id="KOG2401">
    <property type="taxonomic scope" value="Eukaryota"/>
</dbReference>
<organism evidence="1 2">
    <name type="scientific">Nematostella vectensis</name>
    <name type="common">Starlet sea anemone</name>
    <dbReference type="NCBI Taxonomy" id="45351"/>
    <lineage>
        <taxon>Eukaryota</taxon>
        <taxon>Metazoa</taxon>
        <taxon>Cnidaria</taxon>
        <taxon>Anthozoa</taxon>
        <taxon>Hexacorallia</taxon>
        <taxon>Actiniaria</taxon>
        <taxon>Edwardsiidae</taxon>
        <taxon>Nematostella</taxon>
    </lineage>
</organism>
<name>A7RFG9_NEMVE</name>
<dbReference type="InterPro" id="IPR027417">
    <property type="entry name" value="P-loop_NTPase"/>
</dbReference>